<dbReference type="GO" id="GO:1990281">
    <property type="term" value="C:efflux pump complex"/>
    <property type="evidence" value="ECO:0007669"/>
    <property type="project" value="TreeGrafter"/>
</dbReference>
<dbReference type="InterPro" id="IPR006143">
    <property type="entry name" value="RND_pump_MFP"/>
</dbReference>
<dbReference type="InterPro" id="IPR058627">
    <property type="entry name" value="MdtA-like_C"/>
</dbReference>
<accession>A0A1S8D419</accession>
<evidence type="ECO:0000259" key="2">
    <source>
        <dbReference type="Pfam" id="PF25954"/>
    </source>
</evidence>
<dbReference type="Gene3D" id="2.40.50.100">
    <property type="match status" value="1"/>
</dbReference>
<dbReference type="Gene3D" id="2.40.30.170">
    <property type="match status" value="1"/>
</dbReference>
<dbReference type="EMBL" id="LLWF02000068">
    <property type="protein sequence ID" value="ONH82165.1"/>
    <property type="molecule type" value="Genomic_DNA"/>
</dbReference>
<dbReference type="AlphaFoldDB" id="A0A1S8D419"/>
<protein>
    <submittedName>
        <fullName evidence="4">Efflux transporter periplasmic adaptor subunit</fullName>
    </submittedName>
</protein>
<keyword evidence="5" id="KW-1185">Reference proteome</keyword>
<dbReference type="STRING" id="207340.APZ41_016020"/>
<evidence type="ECO:0000313" key="4">
    <source>
        <dbReference type="EMBL" id="ONH82165.1"/>
    </source>
</evidence>
<dbReference type="Gene3D" id="1.10.287.470">
    <property type="entry name" value="Helix hairpin bin"/>
    <property type="match status" value="1"/>
</dbReference>
<dbReference type="InterPro" id="IPR058792">
    <property type="entry name" value="Beta-barrel_RND_2"/>
</dbReference>
<dbReference type="NCBIfam" id="TIGR01730">
    <property type="entry name" value="RND_mfp"/>
    <property type="match status" value="1"/>
</dbReference>
<dbReference type="Gene3D" id="2.40.420.20">
    <property type="match status" value="1"/>
</dbReference>
<dbReference type="SUPFAM" id="SSF111369">
    <property type="entry name" value="HlyD-like secretion proteins"/>
    <property type="match status" value="1"/>
</dbReference>
<dbReference type="GO" id="GO:0015562">
    <property type="term" value="F:efflux transmembrane transporter activity"/>
    <property type="evidence" value="ECO:0007669"/>
    <property type="project" value="TreeGrafter"/>
</dbReference>
<comment type="caution">
    <text evidence="4">The sequence shown here is derived from an EMBL/GenBank/DDBJ whole genome shotgun (WGS) entry which is preliminary data.</text>
</comment>
<dbReference type="OrthoDB" id="9813967at2"/>
<dbReference type="PANTHER" id="PTHR30469">
    <property type="entry name" value="MULTIDRUG RESISTANCE PROTEIN MDTA"/>
    <property type="match status" value="1"/>
</dbReference>
<proteinExistence type="inferred from homology"/>
<dbReference type="RefSeq" id="WP_058389285.1">
    <property type="nucleotide sequence ID" value="NZ_LLWF02000068.1"/>
</dbReference>
<gene>
    <name evidence="4" type="ORF">APZ41_016020</name>
</gene>
<name>A0A1S8D419_9PROT</name>
<evidence type="ECO:0000313" key="5">
    <source>
        <dbReference type="Proteomes" id="UP000054844"/>
    </source>
</evidence>
<dbReference type="Pfam" id="PF25967">
    <property type="entry name" value="RND-MFP_C"/>
    <property type="match status" value="1"/>
</dbReference>
<dbReference type="PANTHER" id="PTHR30469:SF38">
    <property type="entry name" value="HLYD FAMILY SECRETION PROTEIN"/>
    <property type="match status" value="1"/>
</dbReference>
<organism evidence="4 5">
    <name type="scientific">Roseomonas mucosa</name>
    <dbReference type="NCBI Taxonomy" id="207340"/>
    <lineage>
        <taxon>Bacteria</taxon>
        <taxon>Pseudomonadati</taxon>
        <taxon>Pseudomonadota</taxon>
        <taxon>Alphaproteobacteria</taxon>
        <taxon>Acetobacterales</taxon>
        <taxon>Roseomonadaceae</taxon>
        <taxon>Roseomonas</taxon>
    </lineage>
</organism>
<evidence type="ECO:0000256" key="1">
    <source>
        <dbReference type="ARBA" id="ARBA00009477"/>
    </source>
</evidence>
<sequence>MPQALGPATTTRLLWQGLTLTSLLALFACGPAEPPPPEPPRPVRAITTSLEPGGEAVTLTGQVEAAEEVGLAFRIGGRMIERNVNVGDQVRAGQIIARLEDRTPRDNLRAARAATAAARAALVQARNHYDRQNQLLRSGFTTRANYDDAVRRLQAAQSQVDASLAQENIAETTLAYTDLVADSNGVVTTRGAEPGEVVAAGQRIVTLAREGGRDAVFDVPARLMEQAGPDPLVTVSLSGNPSVRTTGRVREISPQADPVTRTFRVRVGLIDPPEALRLGSTVNGSIQIGGVSGIDVPASALTRGSQGPAVWVVNGQDSTVALRPVEVARYDAARAIIADGLQEGEVVVTAGVQTLRPGQKVRLLGSGQAAPQAAARDGAR</sequence>
<evidence type="ECO:0000259" key="3">
    <source>
        <dbReference type="Pfam" id="PF25967"/>
    </source>
</evidence>
<reference evidence="4" key="1">
    <citation type="submission" date="2016-12" db="EMBL/GenBank/DDBJ databases">
        <title>Draft genome sequence of Roseomonas mucosa strain AU37, isolated from a peripheral intravenous catheter.</title>
        <authorList>
            <person name="Choudhury M.A."/>
            <person name="Sidjabat H.E."/>
            <person name="Wailan A.M."/>
            <person name="Zhang L."/>
            <person name="Marsh N.M."/>
            <person name="Rickard C.M."/>
            <person name="Davies M."/>
            <person name="Mcmillan D.J."/>
        </authorList>
    </citation>
    <scope>NUCLEOTIDE SEQUENCE [LARGE SCALE GENOMIC DNA]</scope>
    <source>
        <strain evidence="4">AU37</strain>
    </source>
</reference>
<feature type="domain" description="CusB-like beta-barrel" evidence="2">
    <location>
        <begin position="217"/>
        <end position="285"/>
    </location>
</feature>
<dbReference type="Proteomes" id="UP000054844">
    <property type="component" value="Unassembled WGS sequence"/>
</dbReference>
<comment type="similarity">
    <text evidence="1">Belongs to the membrane fusion protein (MFP) (TC 8.A.1) family.</text>
</comment>
<dbReference type="Pfam" id="PF25954">
    <property type="entry name" value="Beta-barrel_RND_2"/>
    <property type="match status" value="1"/>
</dbReference>
<feature type="domain" description="Multidrug resistance protein MdtA-like C-terminal permuted SH3" evidence="3">
    <location>
        <begin position="296"/>
        <end position="354"/>
    </location>
</feature>